<dbReference type="EMBL" id="CP001339">
    <property type="protein sequence ID" value="ACL72138.1"/>
    <property type="molecule type" value="Genomic_DNA"/>
</dbReference>
<feature type="compositionally biased region" description="Basic and acidic residues" evidence="1">
    <location>
        <begin position="48"/>
        <end position="89"/>
    </location>
</feature>
<accession>B8GPH1</accession>
<proteinExistence type="predicted"/>
<evidence type="ECO:0000313" key="3">
    <source>
        <dbReference type="EMBL" id="ACL72138.1"/>
    </source>
</evidence>
<evidence type="ECO:0000256" key="1">
    <source>
        <dbReference type="SAM" id="MobiDB-lite"/>
    </source>
</evidence>
<dbReference type="HOGENOM" id="CLU_118438_0_0_6"/>
<dbReference type="RefSeq" id="WP_012637622.1">
    <property type="nucleotide sequence ID" value="NC_011901.1"/>
</dbReference>
<feature type="chain" id="PRO_5002873202" evidence="2">
    <location>
        <begin position="24"/>
        <end position="200"/>
    </location>
</feature>
<dbReference type="STRING" id="396588.Tgr7_1051"/>
<evidence type="ECO:0000313" key="4">
    <source>
        <dbReference type="Proteomes" id="UP000002383"/>
    </source>
</evidence>
<keyword evidence="4" id="KW-1185">Reference proteome</keyword>
<dbReference type="KEGG" id="tgr:Tgr7_1051"/>
<feature type="region of interest" description="Disordered" evidence="1">
    <location>
        <begin position="26"/>
        <end position="156"/>
    </location>
</feature>
<name>B8GPH1_THISH</name>
<protein>
    <submittedName>
        <fullName evidence="3">Uncharacterized protein</fullName>
    </submittedName>
</protein>
<dbReference type="eggNOG" id="ENOG5033033">
    <property type="taxonomic scope" value="Bacteria"/>
</dbReference>
<feature type="compositionally biased region" description="Basic and acidic residues" evidence="1">
    <location>
        <begin position="143"/>
        <end position="155"/>
    </location>
</feature>
<dbReference type="Proteomes" id="UP000002383">
    <property type="component" value="Chromosome"/>
</dbReference>
<sequence length="200" mass="22829" precursor="true">MPRYALTLMLASTLLLAFHTGHAQPPPVQLGNGADGPRGKPVEQAPGRQRESTPQRDDRIDARDPRHRTEQERVRDSDRYRFRPEESEAVRTWYQNHPRPRPGVAEGQRELPPGLQRRMERRGDLPPGWQRKVEAGQVLSQEQVRHGRRPADDLLSRLPEQPEGTILMETEDQVIRVLESTGEVLDVLGVGGILRRREAQ</sequence>
<dbReference type="OrthoDB" id="5739345at2"/>
<feature type="signal peptide" evidence="2">
    <location>
        <begin position="1"/>
        <end position="23"/>
    </location>
</feature>
<gene>
    <name evidence="3" type="ordered locus">Tgr7_1051</name>
</gene>
<keyword evidence="2" id="KW-0732">Signal</keyword>
<reference evidence="3 4" key="1">
    <citation type="journal article" date="2011" name="Stand. Genomic Sci.">
        <title>Complete genome sequence of 'Thioalkalivibrio sulfidophilus' HL-EbGr7.</title>
        <authorList>
            <person name="Muyzer G."/>
            <person name="Sorokin D.Y."/>
            <person name="Mavromatis K."/>
            <person name="Lapidus A."/>
            <person name="Clum A."/>
            <person name="Ivanova N."/>
            <person name="Pati A."/>
            <person name="d'Haeseleer P."/>
            <person name="Woyke T."/>
            <person name="Kyrpides N.C."/>
        </authorList>
    </citation>
    <scope>NUCLEOTIDE SEQUENCE [LARGE SCALE GENOMIC DNA]</scope>
    <source>
        <strain evidence="3 4">HL-EbGR7</strain>
    </source>
</reference>
<dbReference type="AlphaFoldDB" id="B8GPH1"/>
<evidence type="ECO:0000256" key="2">
    <source>
        <dbReference type="SAM" id="SignalP"/>
    </source>
</evidence>
<organism evidence="3 4">
    <name type="scientific">Thioalkalivibrio sulfidiphilus (strain HL-EbGR7)</name>
    <dbReference type="NCBI Taxonomy" id="396588"/>
    <lineage>
        <taxon>Bacteria</taxon>
        <taxon>Pseudomonadati</taxon>
        <taxon>Pseudomonadota</taxon>
        <taxon>Gammaproteobacteria</taxon>
        <taxon>Chromatiales</taxon>
        <taxon>Ectothiorhodospiraceae</taxon>
        <taxon>Thioalkalivibrio</taxon>
    </lineage>
</organism>
<dbReference type="Gene3D" id="3.10.450.160">
    <property type="entry name" value="inner membrane protein cigr"/>
    <property type="match status" value="1"/>
</dbReference>